<dbReference type="PANTHER" id="PTHR33121:SF71">
    <property type="entry name" value="OXYGEN SENSOR PROTEIN DOSP"/>
    <property type="match status" value="1"/>
</dbReference>
<dbReference type="EMBL" id="BJCH01000045">
    <property type="protein sequence ID" value="GCL47477.1"/>
    <property type="molecule type" value="Genomic_DNA"/>
</dbReference>
<dbReference type="GO" id="GO:0071111">
    <property type="term" value="F:cyclic-guanylate-specific phosphodiesterase activity"/>
    <property type="evidence" value="ECO:0007669"/>
    <property type="project" value="InterPro"/>
</dbReference>
<evidence type="ECO:0000313" key="3">
    <source>
        <dbReference type="Proteomes" id="UP000438874"/>
    </source>
</evidence>
<gene>
    <name evidence="2" type="ORF">NIES3787_31840</name>
</gene>
<organism evidence="2 3">
    <name type="scientific">Microcystis aeruginosa NIES-3787</name>
    <dbReference type="NCBI Taxonomy" id="2517782"/>
    <lineage>
        <taxon>Bacteria</taxon>
        <taxon>Bacillati</taxon>
        <taxon>Cyanobacteriota</taxon>
        <taxon>Cyanophyceae</taxon>
        <taxon>Oscillatoriophycideae</taxon>
        <taxon>Chroococcales</taxon>
        <taxon>Microcystaceae</taxon>
        <taxon>Microcystis</taxon>
    </lineage>
</organism>
<dbReference type="InterPro" id="IPR035919">
    <property type="entry name" value="EAL_sf"/>
</dbReference>
<dbReference type="SUPFAM" id="SSF141868">
    <property type="entry name" value="EAL domain-like"/>
    <property type="match status" value="1"/>
</dbReference>
<evidence type="ECO:0000259" key="1">
    <source>
        <dbReference type="PROSITE" id="PS50883"/>
    </source>
</evidence>
<dbReference type="AlphaFoldDB" id="A0A6H9G9W0"/>
<dbReference type="PANTHER" id="PTHR33121">
    <property type="entry name" value="CYCLIC DI-GMP PHOSPHODIESTERASE PDEF"/>
    <property type="match status" value="1"/>
</dbReference>
<reference evidence="2 3" key="1">
    <citation type="submission" date="2019-02" db="EMBL/GenBank/DDBJ databases">
        <title>Draft genome sequence of Arthrospira platensis NIES-3787.</title>
        <authorList>
            <person name="Yamaguchi H."/>
            <person name="Suzuki S."/>
            <person name="Kawachi M."/>
        </authorList>
    </citation>
    <scope>NUCLEOTIDE SEQUENCE [LARGE SCALE GENOMIC DNA]</scope>
    <source>
        <strain evidence="2 3">NIES-3787</strain>
    </source>
</reference>
<dbReference type="PROSITE" id="PS50883">
    <property type="entry name" value="EAL"/>
    <property type="match status" value="1"/>
</dbReference>
<dbReference type="Gene3D" id="3.20.20.450">
    <property type="entry name" value="EAL domain"/>
    <property type="match status" value="1"/>
</dbReference>
<protein>
    <submittedName>
        <fullName evidence="2">Diguanylate cyclase/phosphodiesterase</fullName>
    </submittedName>
</protein>
<proteinExistence type="predicted"/>
<dbReference type="Proteomes" id="UP000438874">
    <property type="component" value="Unassembled WGS sequence"/>
</dbReference>
<comment type="caution">
    <text evidence="2">The sequence shown here is derived from an EMBL/GenBank/DDBJ whole genome shotgun (WGS) entry which is preliminary data.</text>
</comment>
<dbReference type="InterPro" id="IPR050706">
    <property type="entry name" value="Cyclic-di-GMP_PDE-like"/>
</dbReference>
<evidence type="ECO:0000313" key="2">
    <source>
        <dbReference type="EMBL" id="GCL47477.1"/>
    </source>
</evidence>
<dbReference type="InterPro" id="IPR001633">
    <property type="entry name" value="EAL_dom"/>
</dbReference>
<accession>A0A6H9G9W0</accession>
<sequence>MLSTMIGLGQNLNLRVIAVGGESLQQLDICQRLDCEEVQGFWLTRTLNPEDVTQLLLSNCSEFPQHFIEKIN</sequence>
<feature type="domain" description="EAL" evidence="1">
    <location>
        <begin position="1"/>
        <end position="60"/>
    </location>
</feature>
<name>A0A6H9G9W0_MICAE</name>